<organism evidence="2 3">
    <name type="scientific">Amanita muscaria (strain Koide BX008)</name>
    <dbReference type="NCBI Taxonomy" id="946122"/>
    <lineage>
        <taxon>Eukaryota</taxon>
        <taxon>Fungi</taxon>
        <taxon>Dikarya</taxon>
        <taxon>Basidiomycota</taxon>
        <taxon>Agaricomycotina</taxon>
        <taxon>Agaricomycetes</taxon>
        <taxon>Agaricomycetidae</taxon>
        <taxon>Agaricales</taxon>
        <taxon>Pluteineae</taxon>
        <taxon>Amanitaceae</taxon>
        <taxon>Amanita</taxon>
    </lineage>
</organism>
<feature type="domain" description="GST N-terminal" evidence="1">
    <location>
        <begin position="11"/>
        <end position="102"/>
    </location>
</feature>
<dbReference type="STRING" id="946122.A0A0C2X3T0"/>
<accession>A0A0C2X3T0</accession>
<dbReference type="InterPro" id="IPR054416">
    <property type="entry name" value="GST_UstS-like_C"/>
</dbReference>
<reference evidence="2 3" key="1">
    <citation type="submission" date="2014-04" db="EMBL/GenBank/DDBJ databases">
        <title>Evolutionary Origins and Diversification of the Mycorrhizal Mutualists.</title>
        <authorList>
            <consortium name="DOE Joint Genome Institute"/>
            <consortium name="Mycorrhizal Genomics Consortium"/>
            <person name="Kohler A."/>
            <person name="Kuo A."/>
            <person name="Nagy L.G."/>
            <person name="Floudas D."/>
            <person name="Copeland A."/>
            <person name="Barry K.W."/>
            <person name="Cichocki N."/>
            <person name="Veneault-Fourrey C."/>
            <person name="LaButti K."/>
            <person name="Lindquist E.A."/>
            <person name="Lipzen A."/>
            <person name="Lundell T."/>
            <person name="Morin E."/>
            <person name="Murat C."/>
            <person name="Riley R."/>
            <person name="Ohm R."/>
            <person name="Sun H."/>
            <person name="Tunlid A."/>
            <person name="Henrissat B."/>
            <person name="Grigoriev I.V."/>
            <person name="Hibbett D.S."/>
            <person name="Martin F."/>
        </authorList>
    </citation>
    <scope>NUCLEOTIDE SEQUENCE [LARGE SCALE GENOMIC DNA]</scope>
    <source>
        <strain evidence="2 3">Koide BX008</strain>
    </source>
</reference>
<keyword evidence="3" id="KW-1185">Reference proteome</keyword>
<dbReference type="HOGENOM" id="CLU_011226_4_0_1"/>
<dbReference type="Proteomes" id="UP000054549">
    <property type="component" value="Unassembled WGS sequence"/>
</dbReference>
<dbReference type="Pfam" id="PF13409">
    <property type="entry name" value="GST_N_2"/>
    <property type="match status" value="1"/>
</dbReference>
<dbReference type="InParanoid" id="A0A0C2X3T0"/>
<dbReference type="SUPFAM" id="SSF47616">
    <property type="entry name" value="GST C-terminal domain-like"/>
    <property type="match status" value="1"/>
</dbReference>
<name>A0A0C2X3T0_AMAMK</name>
<evidence type="ECO:0000313" key="2">
    <source>
        <dbReference type="EMBL" id="KIL63388.1"/>
    </source>
</evidence>
<dbReference type="Pfam" id="PF22041">
    <property type="entry name" value="GST_C_7"/>
    <property type="match status" value="1"/>
</dbReference>
<evidence type="ECO:0000313" key="3">
    <source>
        <dbReference type="Proteomes" id="UP000054549"/>
    </source>
</evidence>
<sequence>MSGSKLIFYDVKAKKPGFSWSPNTWKTRFTLNYKGIPYETVWLEYPEIQAKSKELGVGPTKTKADGSPVYTVPIIWDPATKTGVSDSYIIAKYLDAAYPNTPRVLFDGIEEYDIAIQAFYGLPKMRALFDLVAPYVTTLLTPVSQEYKLKDESWPKAVPTGDKKVEAWKVVKNGFDIVDGLLKKNGGPFARGEQISFVDFAFGGYVFGLRLVWGEDNELWKDLATWNNGRWGRLVEKLEKYTTPQGVSA</sequence>
<dbReference type="SUPFAM" id="SSF52833">
    <property type="entry name" value="Thioredoxin-like"/>
    <property type="match status" value="1"/>
</dbReference>
<dbReference type="InterPro" id="IPR004045">
    <property type="entry name" value="Glutathione_S-Trfase_N"/>
</dbReference>
<dbReference type="EMBL" id="KN818260">
    <property type="protein sequence ID" value="KIL63388.1"/>
    <property type="molecule type" value="Genomic_DNA"/>
</dbReference>
<dbReference type="OrthoDB" id="4951845at2759"/>
<dbReference type="InterPro" id="IPR036249">
    <property type="entry name" value="Thioredoxin-like_sf"/>
</dbReference>
<dbReference type="InterPro" id="IPR036282">
    <property type="entry name" value="Glutathione-S-Trfase_C_sf"/>
</dbReference>
<dbReference type="PROSITE" id="PS50404">
    <property type="entry name" value="GST_NTER"/>
    <property type="match status" value="1"/>
</dbReference>
<evidence type="ECO:0000259" key="1">
    <source>
        <dbReference type="PROSITE" id="PS50404"/>
    </source>
</evidence>
<protein>
    <recommendedName>
        <fullName evidence="1">GST N-terminal domain-containing protein</fullName>
    </recommendedName>
</protein>
<proteinExistence type="predicted"/>
<dbReference type="Gene3D" id="3.40.30.10">
    <property type="entry name" value="Glutaredoxin"/>
    <property type="match status" value="1"/>
</dbReference>
<gene>
    <name evidence="2" type="ORF">M378DRAFT_79863</name>
</gene>
<dbReference type="AlphaFoldDB" id="A0A0C2X3T0"/>
<dbReference type="Gene3D" id="1.20.1050.10">
    <property type="match status" value="1"/>
</dbReference>